<keyword evidence="3" id="KW-0732">Signal</keyword>
<dbReference type="PRINTS" id="PR00690">
    <property type="entry name" value="ADHESNFAMILY"/>
</dbReference>
<dbReference type="InterPro" id="IPR006129">
    <property type="entry name" value="AdhesinB"/>
</dbReference>
<evidence type="ECO:0000256" key="1">
    <source>
        <dbReference type="ARBA" id="ARBA00011028"/>
    </source>
</evidence>
<dbReference type="GO" id="GO:0046872">
    <property type="term" value="F:metal ion binding"/>
    <property type="evidence" value="ECO:0007669"/>
    <property type="project" value="InterPro"/>
</dbReference>
<dbReference type="EMBL" id="CP033896">
    <property type="protein sequence ID" value="AZA13172.1"/>
    <property type="molecule type" value="Genomic_DNA"/>
</dbReference>
<keyword evidence="2 4" id="KW-0813">Transport</keyword>
<accession>A0A3G6J5R2</accession>
<protein>
    <submittedName>
        <fullName evidence="5">High-affinity zinc uptake system binding-protein ZnuA</fullName>
    </submittedName>
</protein>
<dbReference type="Gene3D" id="3.40.50.1980">
    <property type="entry name" value="Nitrogenase molybdenum iron protein domain"/>
    <property type="match status" value="2"/>
</dbReference>
<dbReference type="GO" id="GO:0030001">
    <property type="term" value="P:metal ion transport"/>
    <property type="evidence" value="ECO:0007669"/>
    <property type="project" value="InterPro"/>
</dbReference>
<evidence type="ECO:0000256" key="2">
    <source>
        <dbReference type="ARBA" id="ARBA00022448"/>
    </source>
</evidence>
<dbReference type="Proteomes" id="UP000269019">
    <property type="component" value="Chromosome"/>
</dbReference>
<dbReference type="PANTHER" id="PTHR42953">
    <property type="entry name" value="HIGH-AFFINITY ZINC UPTAKE SYSTEM PROTEIN ZNUA-RELATED"/>
    <property type="match status" value="1"/>
</dbReference>
<reference evidence="5 6" key="1">
    <citation type="submission" date="2018-11" db="EMBL/GenBank/DDBJ databases">
        <authorList>
            <person name="Kleinhagauer T."/>
            <person name="Glaeser S.P."/>
            <person name="Spergser J."/>
            <person name="Ruckert C."/>
            <person name="Kaempfer P."/>
            <person name="Busse H.-J."/>
        </authorList>
    </citation>
    <scope>NUCLEOTIDE SEQUENCE [LARGE SCALE GENOMIC DNA]</scope>
    <source>
        <strain evidence="5 6">200CH</strain>
    </source>
</reference>
<organism evidence="5 6">
    <name type="scientific">Corynebacterium choanae</name>
    <dbReference type="NCBI Taxonomy" id="1862358"/>
    <lineage>
        <taxon>Bacteria</taxon>
        <taxon>Bacillati</taxon>
        <taxon>Actinomycetota</taxon>
        <taxon>Actinomycetes</taxon>
        <taxon>Mycobacteriales</taxon>
        <taxon>Corynebacteriaceae</taxon>
        <taxon>Corynebacterium</taxon>
    </lineage>
</organism>
<dbReference type="InterPro" id="IPR006127">
    <property type="entry name" value="ZnuA-like"/>
</dbReference>
<evidence type="ECO:0000256" key="4">
    <source>
        <dbReference type="RuleBase" id="RU003512"/>
    </source>
</evidence>
<dbReference type="InterPro" id="IPR050492">
    <property type="entry name" value="Bact_metal-bind_prot9"/>
</dbReference>
<evidence type="ECO:0000256" key="3">
    <source>
        <dbReference type="ARBA" id="ARBA00022729"/>
    </source>
</evidence>
<sequence length="458" mass="50896">MIARINPRLHLWSQQPDRGSNPSPISRLHTLCALLALLCVLTFVMAGCSAPTQSQQPHKPVVYASFFPIYSLTQRIAGDEVEVRSFMPEGQDPHLWEPTPKHMADLARADLLVVNGANMEPWLPLVQAALPDLPILNLSDYVELITYKGAAARGEFQFLGETTISSNKSYSIVFGHTHESSMRVAFFPKPEAATTAQLVQRGREIMLSDGQDTRQHTTIEVSPGQVYNLTMGHESGEVAFRFPTAGQWLIVSDRASEEILPYIFTDDQGNTVATPPVIEGGSAKTDHSTFDPHSWLSIVNGKRYANAINVELKDRFPEYADTFQRNKVELVSELTTLQAQFVERLQDAPRKEFLTAHNAFAYLARDFGLKQYPLQGLTTNAAPKLGVLIESIRLAHRSGIPVVFYEDGEDPKMAEVIADEIGGTARPLISMEHGDAHTGQDYVGITRRNLEILYEALR</sequence>
<name>A0A3G6J5R2_9CORY</name>
<proteinExistence type="inferred from homology"/>
<dbReference type="Pfam" id="PF01297">
    <property type="entry name" value="ZnuA"/>
    <property type="match status" value="1"/>
</dbReference>
<dbReference type="GO" id="GO:0007155">
    <property type="term" value="P:cell adhesion"/>
    <property type="evidence" value="ECO:0007669"/>
    <property type="project" value="InterPro"/>
</dbReference>
<dbReference type="SUPFAM" id="SSF53807">
    <property type="entry name" value="Helical backbone' metal receptor"/>
    <property type="match status" value="1"/>
</dbReference>
<dbReference type="PRINTS" id="PR00691">
    <property type="entry name" value="ADHESINB"/>
</dbReference>
<evidence type="ECO:0000313" key="6">
    <source>
        <dbReference type="Proteomes" id="UP000269019"/>
    </source>
</evidence>
<gene>
    <name evidence="5" type="primary">znuA</name>
    <name evidence="5" type="ORF">CCHOA_03815</name>
</gene>
<keyword evidence="6" id="KW-1185">Reference proteome</keyword>
<dbReference type="PANTHER" id="PTHR42953:SF3">
    <property type="entry name" value="HIGH-AFFINITY ZINC UPTAKE SYSTEM PROTEIN ZNUA"/>
    <property type="match status" value="1"/>
</dbReference>
<dbReference type="KEGG" id="ccho:CCHOA_03815"/>
<dbReference type="InterPro" id="IPR006128">
    <property type="entry name" value="Lipoprotein_PsaA-like"/>
</dbReference>
<evidence type="ECO:0000313" key="5">
    <source>
        <dbReference type="EMBL" id="AZA13172.1"/>
    </source>
</evidence>
<comment type="similarity">
    <text evidence="1 4">Belongs to the bacterial solute-binding protein 9 family.</text>
</comment>
<dbReference type="AlphaFoldDB" id="A0A3G6J5R2"/>